<gene>
    <name evidence="1" type="primary">RvY_18254-1</name>
    <name evidence="1" type="synonym">RvY_18254.1</name>
    <name evidence="1" type="ORF">RvY_18254</name>
</gene>
<comment type="caution">
    <text evidence="1">The sequence shown here is derived from an EMBL/GenBank/DDBJ whole genome shotgun (WGS) entry which is preliminary data.</text>
</comment>
<dbReference type="AlphaFoldDB" id="A0A1D1W8G9"/>
<accession>A0A1D1W8G9</accession>
<proteinExistence type="predicted"/>
<dbReference type="Proteomes" id="UP000186922">
    <property type="component" value="Unassembled WGS sequence"/>
</dbReference>
<evidence type="ECO:0000313" key="1">
    <source>
        <dbReference type="EMBL" id="GAV08588.1"/>
    </source>
</evidence>
<protein>
    <submittedName>
        <fullName evidence="1">Uncharacterized protein</fullName>
    </submittedName>
</protein>
<reference evidence="1 2" key="1">
    <citation type="journal article" date="2016" name="Nat. Commun.">
        <title>Extremotolerant tardigrade genome and improved radiotolerance of human cultured cells by tardigrade-unique protein.</title>
        <authorList>
            <person name="Hashimoto T."/>
            <person name="Horikawa D.D."/>
            <person name="Saito Y."/>
            <person name="Kuwahara H."/>
            <person name="Kozuka-Hata H."/>
            <person name="Shin-I T."/>
            <person name="Minakuchi Y."/>
            <person name="Ohishi K."/>
            <person name="Motoyama A."/>
            <person name="Aizu T."/>
            <person name="Enomoto A."/>
            <person name="Kondo K."/>
            <person name="Tanaka S."/>
            <person name="Hara Y."/>
            <person name="Koshikawa S."/>
            <person name="Sagara H."/>
            <person name="Miura T."/>
            <person name="Yokobori S."/>
            <person name="Miyagawa K."/>
            <person name="Suzuki Y."/>
            <person name="Kubo T."/>
            <person name="Oyama M."/>
            <person name="Kohara Y."/>
            <person name="Fujiyama A."/>
            <person name="Arakawa K."/>
            <person name="Katayama T."/>
            <person name="Toyoda A."/>
            <person name="Kunieda T."/>
        </authorList>
    </citation>
    <scope>NUCLEOTIDE SEQUENCE [LARGE SCALE GENOMIC DNA]</scope>
    <source>
        <strain evidence="1 2">YOKOZUNA-1</strain>
    </source>
</reference>
<dbReference type="EMBL" id="BDGG01000018">
    <property type="protein sequence ID" value="GAV08588.1"/>
    <property type="molecule type" value="Genomic_DNA"/>
</dbReference>
<keyword evidence="2" id="KW-1185">Reference proteome</keyword>
<sequence length="73" mass="8528">MFPGMMPTTTIKCQSGIADGQFLPPLHESMANVLWPFPPQQLKWLEDYYRQEKEKFLTAGYCSPSLDEFRLDR</sequence>
<evidence type="ECO:0000313" key="2">
    <source>
        <dbReference type="Proteomes" id="UP000186922"/>
    </source>
</evidence>
<organism evidence="1 2">
    <name type="scientific">Ramazzottius varieornatus</name>
    <name type="common">Water bear</name>
    <name type="synonym">Tardigrade</name>
    <dbReference type="NCBI Taxonomy" id="947166"/>
    <lineage>
        <taxon>Eukaryota</taxon>
        <taxon>Metazoa</taxon>
        <taxon>Ecdysozoa</taxon>
        <taxon>Tardigrada</taxon>
        <taxon>Eutardigrada</taxon>
        <taxon>Parachela</taxon>
        <taxon>Hypsibioidea</taxon>
        <taxon>Ramazzottiidae</taxon>
        <taxon>Ramazzottius</taxon>
    </lineage>
</organism>
<name>A0A1D1W8G9_RAMVA</name>